<dbReference type="OrthoDB" id="26525at2759"/>
<keyword evidence="4" id="KW-1185">Reference proteome</keyword>
<comment type="caution">
    <text evidence="3">The sequence shown here is derived from an EMBL/GenBank/DDBJ whole genome shotgun (WGS) entry which is preliminary data.</text>
</comment>
<organism evidence="3 4">
    <name type="scientific">Nematocida displodere</name>
    <dbReference type="NCBI Taxonomy" id="1805483"/>
    <lineage>
        <taxon>Eukaryota</taxon>
        <taxon>Fungi</taxon>
        <taxon>Fungi incertae sedis</taxon>
        <taxon>Microsporidia</taxon>
        <taxon>Nematocida</taxon>
    </lineage>
</organism>
<dbReference type="SUPFAM" id="SSF47473">
    <property type="entry name" value="EF-hand"/>
    <property type="match status" value="1"/>
</dbReference>
<keyword evidence="1" id="KW-0677">Repeat</keyword>
<dbReference type="RefSeq" id="XP_067544947.1">
    <property type="nucleotide sequence ID" value="XM_067689057.1"/>
</dbReference>
<feature type="domain" description="EF-hand" evidence="2">
    <location>
        <begin position="68"/>
        <end position="103"/>
    </location>
</feature>
<dbReference type="EMBL" id="LTDL01000021">
    <property type="protein sequence ID" value="OAG31226.1"/>
    <property type="molecule type" value="Genomic_DNA"/>
</dbReference>
<dbReference type="InterPro" id="IPR002048">
    <property type="entry name" value="EF_hand_dom"/>
</dbReference>
<gene>
    <name evidence="3" type="ORF">NEDG_01639</name>
</gene>
<dbReference type="AlphaFoldDB" id="A0A177EHN6"/>
<dbReference type="InterPro" id="IPR050230">
    <property type="entry name" value="CALM/Myosin/TropC-like"/>
</dbReference>
<protein>
    <submittedName>
        <fullName evidence="3">Centrin-3</fullName>
    </submittedName>
</protein>
<dbReference type="Pfam" id="PF13499">
    <property type="entry name" value="EF-hand_7"/>
    <property type="match status" value="1"/>
</dbReference>
<dbReference type="STRING" id="1805483.A0A177EHN6"/>
<reference evidence="3 4" key="1">
    <citation type="submission" date="2016-02" db="EMBL/GenBank/DDBJ databases">
        <title>Discovery of a natural microsporidian pathogen with a broad tissue tropism in Caenorhabditis elegans.</title>
        <authorList>
            <person name="Luallen R.J."/>
            <person name="Reinke A.W."/>
            <person name="Tong L."/>
            <person name="Botts M.R."/>
            <person name="Felix M.-A."/>
            <person name="Troemel E.R."/>
        </authorList>
    </citation>
    <scope>NUCLEOTIDE SEQUENCE [LARGE SCALE GENOMIC DNA]</scope>
    <source>
        <strain evidence="3 4">JUm2807</strain>
    </source>
</reference>
<evidence type="ECO:0000256" key="1">
    <source>
        <dbReference type="ARBA" id="ARBA00022737"/>
    </source>
</evidence>
<evidence type="ECO:0000259" key="2">
    <source>
        <dbReference type="PROSITE" id="PS50222"/>
    </source>
</evidence>
<dbReference type="InterPro" id="IPR011992">
    <property type="entry name" value="EF-hand-dom_pair"/>
</dbReference>
<dbReference type="GeneID" id="93647989"/>
<dbReference type="GO" id="GO:0005509">
    <property type="term" value="F:calcium ion binding"/>
    <property type="evidence" value="ECO:0007669"/>
    <property type="project" value="InterPro"/>
</dbReference>
<dbReference type="Proteomes" id="UP000185944">
    <property type="component" value="Unassembled WGS sequence"/>
</dbReference>
<evidence type="ECO:0000313" key="3">
    <source>
        <dbReference type="EMBL" id="OAG31226.1"/>
    </source>
</evidence>
<dbReference type="PROSITE" id="PS50222">
    <property type="entry name" value="EF_HAND_2"/>
    <property type="match status" value="1"/>
</dbReference>
<sequence length="136" mass="14327">MEGLQEVFNVFMSQETECVDEAHLGSVLRCLGFVVEEETVKEILAKEGGALSFRVLSEVVAGLGGQSVASPEVLKAFEVFDPSKTGKLSISTLKAILKTGPAPLSTEEIDACLDLLNPSPEGVVNYLESTALGPAS</sequence>
<dbReference type="PANTHER" id="PTHR23048">
    <property type="entry name" value="MYOSIN LIGHT CHAIN 1, 3"/>
    <property type="match status" value="1"/>
</dbReference>
<name>A0A177EHN6_9MICR</name>
<dbReference type="PANTHER" id="PTHR23048:SF0">
    <property type="entry name" value="CALMODULIN LIKE 3"/>
    <property type="match status" value="1"/>
</dbReference>
<dbReference type="Gene3D" id="1.10.238.10">
    <property type="entry name" value="EF-hand"/>
    <property type="match status" value="2"/>
</dbReference>
<dbReference type="GO" id="GO:0016460">
    <property type="term" value="C:myosin II complex"/>
    <property type="evidence" value="ECO:0007669"/>
    <property type="project" value="TreeGrafter"/>
</dbReference>
<accession>A0A177EHN6</accession>
<proteinExistence type="predicted"/>
<dbReference type="VEuPathDB" id="MicrosporidiaDB:NEDG_01639"/>
<evidence type="ECO:0000313" key="4">
    <source>
        <dbReference type="Proteomes" id="UP000185944"/>
    </source>
</evidence>